<protein>
    <submittedName>
        <fullName evidence="1">Uncharacterized protein</fullName>
    </submittedName>
</protein>
<evidence type="ECO:0000313" key="1">
    <source>
        <dbReference type="EMBL" id="MBH8563122.1"/>
    </source>
</evidence>
<dbReference type="Proteomes" id="UP000632766">
    <property type="component" value="Unassembled WGS sequence"/>
</dbReference>
<evidence type="ECO:0000313" key="2">
    <source>
        <dbReference type="Proteomes" id="UP000632766"/>
    </source>
</evidence>
<organism evidence="1 2">
    <name type="scientific">Amazonocrinis nigriterrae CENA67</name>
    <dbReference type="NCBI Taxonomy" id="2794033"/>
    <lineage>
        <taxon>Bacteria</taxon>
        <taxon>Bacillati</taxon>
        <taxon>Cyanobacteriota</taxon>
        <taxon>Cyanophyceae</taxon>
        <taxon>Nostocales</taxon>
        <taxon>Nostocaceae</taxon>
        <taxon>Amazonocrinis</taxon>
        <taxon>Amazonocrinis nigriterrae</taxon>
    </lineage>
</organism>
<dbReference type="AlphaFoldDB" id="A0A8J7HP94"/>
<keyword evidence="2" id="KW-1185">Reference proteome</keyword>
<dbReference type="RefSeq" id="WP_198125015.1">
    <property type="nucleotide sequence ID" value="NZ_JAECZC010000020.1"/>
</dbReference>
<dbReference type="EMBL" id="JAECZC010000020">
    <property type="protein sequence ID" value="MBH8563122.1"/>
    <property type="molecule type" value="Genomic_DNA"/>
</dbReference>
<proteinExistence type="predicted"/>
<accession>A0A8J7HP94</accession>
<sequence>MLEKKAKEQAEEQRLLASKKEIFSKNRKGWKITVFQLPESNTTFSKKFLAECTKDKELLQTVWFYNTQGDAYSQACNLADNFEMQQEKFLIFLEHYTVMKPLYLMIIYLSGGDQHNCYLKTHQESKENFTGISFWNGFDFEIINALVAEGLLELSNSRKTLIMNKTGMKLARDLLQKINLDGVDRLLEQRDYHEEYINHISELDMMEYEEEEEQ</sequence>
<gene>
    <name evidence="1" type="ORF">I8748_13170</name>
</gene>
<reference evidence="1 2" key="1">
    <citation type="journal article" date="2021" name="Int. J. Syst. Evol. Microbiol.">
        <title>Amazonocrinis nigriterrae gen. nov., sp. nov., Atlanticothrix silvestris gen. nov., sp. nov. and Dendronalium phyllosphericum gen. nov., sp. nov., nostocacean cyanobacteria from Brazilian environments.</title>
        <authorList>
            <person name="Alvarenga D.O."/>
            <person name="Andreote A.P.D."/>
            <person name="Branco L.H.Z."/>
            <person name="Delbaje E."/>
            <person name="Cruz R.B."/>
            <person name="Varani A.M."/>
            <person name="Fiore M.F."/>
        </authorList>
    </citation>
    <scope>NUCLEOTIDE SEQUENCE [LARGE SCALE GENOMIC DNA]</scope>
    <source>
        <strain evidence="1 2">CENA67</strain>
    </source>
</reference>
<comment type="caution">
    <text evidence="1">The sequence shown here is derived from an EMBL/GenBank/DDBJ whole genome shotgun (WGS) entry which is preliminary data.</text>
</comment>
<name>A0A8J7HP94_9NOST</name>